<proteinExistence type="predicted"/>
<dbReference type="GO" id="GO:0030488">
    <property type="term" value="P:tRNA methylation"/>
    <property type="evidence" value="ECO:0007669"/>
    <property type="project" value="TreeGrafter"/>
</dbReference>
<dbReference type="Pfam" id="PF18128">
    <property type="entry name" value="HydF_dimer"/>
    <property type="match status" value="1"/>
</dbReference>
<dbReference type="HOGENOM" id="CLU_042017_0_0_10"/>
<gene>
    <name evidence="4" type="ORF">HMPREF9442_01130</name>
</gene>
<dbReference type="InterPro" id="IPR041606">
    <property type="entry name" value="HydF_dimer"/>
</dbReference>
<name>F3QSH1_9BACT</name>
<feature type="domain" description="G" evidence="1">
    <location>
        <begin position="14"/>
        <end position="128"/>
    </location>
</feature>
<sequence>MMKEETPRANRFHIGLFGRRNSGKSSLVNMLTGQEVAVVSDVPGTTTDVILKNIELPGIGASVLVDTAGYDDEGELGGLRVKQTVNAARWVDLALIVVSGLPDGAEKEKAWGERFQADDIPVLYIYNKVDEDGGSHAGAWRTALGATDVVSVSARTGEGRDCLLSAMAEVYRRTDEVEDLTGNLVGEGDTVVLVMPQDIQAPKGRLILPQVQTLRNLLDKRCTALCCTADRLPTTLSVLSSPPSLIITDSQVFPAVEALCPPQTRLTSFSVLFARYKGDIRQFLQGAEALCALRPDARVLIAEACTHVPQHEDIGRVKLPRLLRRKFGEALHIDIVSGNDFPEDLSAYDLVIHCGACMFTRRHVLNRLRRARACGVPVTNYGIAIAALTGILDKVAVPE</sequence>
<evidence type="ECO:0000313" key="4">
    <source>
        <dbReference type="EMBL" id="EGG55258.1"/>
    </source>
</evidence>
<dbReference type="SUPFAM" id="SSF52540">
    <property type="entry name" value="P-loop containing nucleoside triphosphate hydrolases"/>
    <property type="match status" value="1"/>
</dbReference>
<dbReference type="InterPro" id="IPR027417">
    <property type="entry name" value="P-loop_NTPase"/>
</dbReference>
<dbReference type="STRING" id="762982.HMPREF9442_01130"/>
<dbReference type="Pfam" id="PF01926">
    <property type="entry name" value="MMR_HSR1"/>
    <property type="match status" value="1"/>
</dbReference>
<dbReference type="GO" id="GO:0002098">
    <property type="term" value="P:tRNA wobble uridine modification"/>
    <property type="evidence" value="ECO:0007669"/>
    <property type="project" value="TreeGrafter"/>
</dbReference>
<evidence type="ECO:0000259" key="1">
    <source>
        <dbReference type="Pfam" id="PF01926"/>
    </source>
</evidence>
<dbReference type="InterPro" id="IPR006073">
    <property type="entry name" value="GTP-bd"/>
</dbReference>
<dbReference type="eggNOG" id="COG0486">
    <property type="taxonomic scope" value="Bacteria"/>
</dbReference>
<dbReference type="InterPro" id="IPR040644">
    <property type="entry name" value="HydF_tetramer"/>
</dbReference>
<dbReference type="NCBIfam" id="TIGR00231">
    <property type="entry name" value="small_GTP"/>
    <property type="match status" value="1"/>
</dbReference>
<dbReference type="NCBIfam" id="TIGR03918">
    <property type="entry name" value="GTP_HydF"/>
    <property type="match status" value="1"/>
</dbReference>
<dbReference type="Proteomes" id="UP000005546">
    <property type="component" value="Unassembled WGS sequence"/>
</dbReference>
<dbReference type="PANTHER" id="PTHR42714:SF6">
    <property type="entry name" value="TRANSLATION INITIATION FACTOR IF-2"/>
    <property type="match status" value="1"/>
</dbReference>
<keyword evidence="5" id="KW-1185">Reference proteome</keyword>
<dbReference type="EMBL" id="AFBR01000028">
    <property type="protein sequence ID" value="EGG55258.1"/>
    <property type="molecule type" value="Genomic_DNA"/>
</dbReference>
<dbReference type="InterPro" id="IPR023873">
    <property type="entry name" value="FeFe-hyd_GTPase_HydF"/>
</dbReference>
<feature type="domain" description="Hydrogen maturase F tetramerization" evidence="3">
    <location>
        <begin position="282"/>
        <end position="395"/>
    </location>
</feature>
<accession>F3QSH1</accession>
<evidence type="ECO:0000259" key="3">
    <source>
        <dbReference type="Pfam" id="PF18133"/>
    </source>
</evidence>
<dbReference type="GO" id="GO:0005737">
    <property type="term" value="C:cytoplasm"/>
    <property type="evidence" value="ECO:0007669"/>
    <property type="project" value="TreeGrafter"/>
</dbReference>
<dbReference type="Gene3D" id="3.40.50.11410">
    <property type="match status" value="1"/>
</dbReference>
<dbReference type="CDD" id="cd00880">
    <property type="entry name" value="Era_like"/>
    <property type="match status" value="1"/>
</dbReference>
<evidence type="ECO:0000259" key="2">
    <source>
        <dbReference type="Pfam" id="PF18128"/>
    </source>
</evidence>
<dbReference type="RefSeq" id="WP_008626006.1">
    <property type="nucleotide sequence ID" value="NZ_GL883831.1"/>
</dbReference>
<reference evidence="4 5" key="1">
    <citation type="submission" date="2011-02" db="EMBL/GenBank/DDBJ databases">
        <authorList>
            <person name="Weinstock G."/>
            <person name="Sodergren E."/>
            <person name="Clifton S."/>
            <person name="Fulton L."/>
            <person name="Fulton B."/>
            <person name="Courtney L."/>
            <person name="Fronick C."/>
            <person name="Harrison M."/>
            <person name="Strong C."/>
            <person name="Farmer C."/>
            <person name="Delahaunty K."/>
            <person name="Markovic C."/>
            <person name="Hall O."/>
            <person name="Minx P."/>
            <person name="Tomlinson C."/>
            <person name="Mitreva M."/>
            <person name="Hou S."/>
            <person name="Chen J."/>
            <person name="Wollam A."/>
            <person name="Pepin K.H."/>
            <person name="Johnson M."/>
            <person name="Bhonagiri V."/>
            <person name="Zhang X."/>
            <person name="Suruliraj S."/>
            <person name="Warren W."/>
            <person name="Chinwalla A."/>
            <person name="Mardis E.R."/>
            <person name="Wilson R.K."/>
        </authorList>
    </citation>
    <scope>NUCLEOTIDE SEQUENCE [LARGE SCALE GENOMIC DNA]</scope>
    <source>
        <strain evidence="4 5">YIT 11841</strain>
    </source>
</reference>
<dbReference type="Gene3D" id="3.40.50.300">
    <property type="entry name" value="P-loop containing nucleotide triphosphate hydrolases"/>
    <property type="match status" value="1"/>
</dbReference>
<dbReference type="InterPro" id="IPR005225">
    <property type="entry name" value="Small_GTP-bd"/>
</dbReference>
<dbReference type="PANTHER" id="PTHR42714">
    <property type="entry name" value="TRNA MODIFICATION GTPASE GTPBP3"/>
    <property type="match status" value="1"/>
</dbReference>
<protein>
    <submittedName>
        <fullName evidence="4">Hydrogenase maturation GTPase HydF</fullName>
    </submittedName>
</protein>
<evidence type="ECO:0000313" key="5">
    <source>
        <dbReference type="Proteomes" id="UP000005546"/>
    </source>
</evidence>
<dbReference type="GO" id="GO:0005525">
    <property type="term" value="F:GTP binding"/>
    <property type="evidence" value="ECO:0007669"/>
    <property type="project" value="InterPro"/>
</dbReference>
<organism evidence="4 5">
    <name type="scientific">Paraprevotella xylaniphila YIT 11841</name>
    <dbReference type="NCBI Taxonomy" id="762982"/>
    <lineage>
        <taxon>Bacteria</taxon>
        <taxon>Pseudomonadati</taxon>
        <taxon>Bacteroidota</taxon>
        <taxon>Bacteroidia</taxon>
        <taxon>Bacteroidales</taxon>
        <taxon>Prevotellaceae</taxon>
        <taxon>Paraprevotella</taxon>
    </lineage>
</organism>
<dbReference type="AlphaFoldDB" id="F3QSH1"/>
<dbReference type="Gene3D" id="3.40.50.11420">
    <property type="match status" value="1"/>
</dbReference>
<dbReference type="Pfam" id="PF18133">
    <property type="entry name" value="HydF_tetramer"/>
    <property type="match status" value="1"/>
</dbReference>
<comment type="caution">
    <text evidence="4">The sequence shown here is derived from an EMBL/GenBank/DDBJ whole genome shotgun (WGS) entry which is preliminary data.</text>
</comment>
<dbReference type="OrthoDB" id="9811338at2"/>
<feature type="domain" description="Hydrogen maturase F dimerization" evidence="2">
    <location>
        <begin position="181"/>
        <end position="278"/>
    </location>
</feature>